<sequence>MLASRTRDTAGTLGNFRRYLTPTSTRRTSTAATRATDTDSTRAHVDLCSSIVWRIYSRCTNTLLTDHGTILGGVNLTILQGRLKVMWMVMHHVQLVLLLLLLNPTAHAFLRLGHSRDRGELLHHRIVAEGALNRKGCVPCLHSTVLALQQFDLLVQQILRQFIPV</sequence>
<evidence type="ECO:0000313" key="1">
    <source>
        <dbReference type="EnsemblMetazoa" id="ACUA016641-PA"/>
    </source>
</evidence>
<dbReference type="EMBL" id="AXCM01000585">
    <property type="status" value="NOT_ANNOTATED_CDS"/>
    <property type="molecule type" value="Genomic_DNA"/>
</dbReference>
<dbReference type="AlphaFoldDB" id="A0A182MEY2"/>
<keyword evidence="2" id="KW-1185">Reference proteome</keyword>
<reference evidence="1" key="2">
    <citation type="submission" date="2020-05" db="UniProtKB">
        <authorList>
            <consortium name="EnsemblMetazoa"/>
        </authorList>
    </citation>
    <scope>IDENTIFICATION</scope>
    <source>
        <strain evidence="1">A-37</strain>
    </source>
</reference>
<name>A0A182MEY2_9DIPT</name>
<dbReference type="VEuPathDB" id="VectorBase:ACUA016641"/>
<organism evidence="1 2">
    <name type="scientific">Anopheles culicifacies</name>
    <dbReference type="NCBI Taxonomy" id="139723"/>
    <lineage>
        <taxon>Eukaryota</taxon>
        <taxon>Metazoa</taxon>
        <taxon>Ecdysozoa</taxon>
        <taxon>Arthropoda</taxon>
        <taxon>Hexapoda</taxon>
        <taxon>Insecta</taxon>
        <taxon>Pterygota</taxon>
        <taxon>Neoptera</taxon>
        <taxon>Endopterygota</taxon>
        <taxon>Diptera</taxon>
        <taxon>Nematocera</taxon>
        <taxon>Culicoidea</taxon>
        <taxon>Culicidae</taxon>
        <taxon>Anophelinae</taxon>
        <taxon>Anopheles</taxon>
        <taxon>culicifacies species complex</taxon>
    </lineage>
</organism>
<reference evidence="2" key="1">
    <citation type="submission" date="2013-09" db="EMBL/GenBank/DDBJ databases">
        <title>The Genome Sequence of Anopheles culicifacies species A.</title>
        <authorList>
            <consortium name="The Broad Institute Genomics Platform"/>
            <person name="Neafsey D.E."/>
            <person name="Besansky N."/>
            <person name="Howell P."/>
            <person name="Walton C."/>
            <person name="Young S.K."/>
            <person name="Zeng Q."/>
            <person name="Gargeya S."/>
            <person name="Fitzgerald M."/>
            <person name="Haas B."/>
            <person name="Abouelleil A."/>
            <person name="Allen A.W."/>
            <person name="Alvarado L."/>
            <person name="Arachchi H.M."/>
            <person name="Berlin A.M."/>
            <person name="Chapman S.B."/>
            <person name="Gainer-Dewar J."/>
            <person name="Goldberg J."/>
            <person name="Griggs A."/>
            <person name="Gujja S."/>
            <person name="Hansen M."/>
            <person name="Howarth C."/>
            <person name="Imamovic A."/>
            <person name="Ireland A."/>
            <person name="Larimer J."/>
            <person name="McCowan C."/>
            <person name="Murphy C."/>
            <person name="Pearson M."/>
            <person name="Poon T.W."/>
            <person name="Priest M."/>
            <person name="Roberts A."/>
            <person name="Saif S."/>
            <person name="Shea T."/>
            <person name="Sisk P."/>
            <person name="Sykes S."/>
            <person name="Wortman J."/>
            <person name="Nusbaum C."/>
            <person name="Birren B."/>
        </authorList>
    </citation>
    <scope>NUCLEOTIDE SEQUENCE [LARGE SCALE GENOMIC DNA]</scope>
    <source>
        <strain evidence="2">A-37</strain>
    </source>
</reference>
<protein>
    <submittedName>
        <fullName evidence="1">Uncharacterized protein</fullName>
    </submittedName>
</protein>
<proteinExistence type="predicted"/>
<evidence type="ECO:0000313" key="2">
    <source>
        <dbReference type="Proteomes" id="UP000075883"/>
    </source>
</evidence>
<accession>A0A182MEY2</accession>
<dbReference type="EnsemblMetazoa" id="ACUA016641-RA">
    <property type="protein sequence ID" value="ACUA016641-PA"/>
    <property type="gene ID" value="ACUA016641"/>
</dbReference>
<dbReference type="Proteomes" id="UP000075883">
    <property type="component" value="Unassembled WGS sequence"/>
</dbReference>